<feature type="non-terminal residue" evidence="1">
    <location>
        <position position="66"/>
    </location>
</feature>
<dbReference type="AlphaFoldDB" id="A0A8J2L8W4"/>
<accession>A0A8J2L8W4</accession>
<keyword evidence="2" id="KW-1185">Reference proteome</keyword>
<name>A0A8J2L8W4_9HEXA</name>
<comment type="caution">
    <text evidence="1">The sequence shown here is derived from an EMBL/GenBank/DDBJ whole genome shotgun (WGS) entry which is preliminary data.</text>
</comment>
<proteinExistence type="predicted"/>
<evidence type="ECO:0000313" key="1">
    <source>
        <dbReference type="EMBL" id="CAG7827433.1"/>
    </source>
</evidence>
<gene>
    <name evidence="1" type="ORF">AFUS01_LOCUS37423</name>
</gene>
<organism evidence="1 2">
    <name type="scientific">Allacma fusca</name>
    <dbReference type="NCBI Taxonomy" id="39272"/>
    <lineage>
        <taxon>Eukaryota</taxon>
        <taxon>Metazoa</taxon>
        <taxon>Ecdysozoa</taxon>
        <taxon>Arthropoda</taxon>
        <taxon>Hexapoda</taxon>
        <taxon>Collembola</taxon>
        <taxon>Symphypleona</taxon>
        <taxon>Sminthuridae</taxon>
        <taxon>Allacma</taxon>
    </lineage>
</organism>
<dbReference type="EMBL" id="CAJVCH010543481">
    <property type="protein sequence ID" value="CAG7827433.1"/>
    <property type="molecule type" value="Genomic_DNA"/>
</dbReference>
<protein>
    <submittedName>
        <fullName evidence="1">Uncharacterized protein</fullName>
    </submittedName>
</protein>
<reference evidence="1" key="1">
    <citation type="submission" date="2021-06" db="EMBL/GenBank/DDBJ databases">
        <authorList>
            <person name="Hodson N. C."/>
            <person name="Mongue J. A."/>
            <person name="Jaron S. K."/>
        </authorList>
    </citation>
    <scope>NUCLEOTIDE SEQUENCE</scope>
</reference>
<dbReference type="Proteomes" id="UP000708208">
    <property type="component" value="Unassembled WGS sequence"/>
</dbReference>
<evidence type="ECO:0000313" key="2">
    <source>
        <dbReference type="Proteomes" id="UP000708208"/>
    </source>
</evidence>
<sequence>LPSPAEAWLETPRFPLQFPSSLRRGHYSRSSLSATQPTTFLEYPSPAVLHSTLSQLLTISSDKLSA</sequence>